<feature type="transmembrane region" description="Helical" evidence="6">
    <location>
        <begin position="208"/>
        <end position="229"/>
    </location>
</feature>
<dbReference type="InterPro" id="IPR037185">
    <property type="entry name" value="EmrE-like"/>
</dbReference>
<feature type="domain" description="EamA" evidence="7">
    <location>
        <begin position="2"/>
        <end position="136"/>
    </location>
</feature>
<evidence type="ECO:0000259" key="7">
    <source>
        <dbReference type="Pfam" id="PF00892"/>
    </source>
</evidence>
<evidence type="ECO:0000313" key="9">
    <source>
        <dbReference type="Proteomes" id="UP000188357"/>
    </source>
</evidence>
<keyword evidence="3 6" id="KW-0812">Transmembrane</keyword>
<evidence type="ECO:0000256" key="3">
    <source>
        <dbReference type="ARBA" id="ARBA00022692"/>
    </source>
</evidence>
<keyword evidence="5 6" id="KW-0472">Membrane</keyword>
<evidence type="ECO:0000313" key="8">
    <source>
        <dbReference type="EMBL" id="SJM66855.1"/>
    </source>
</evidence>
<organism evidence="8 9">
    <name type="scientific">Psychrobacter piechaudii</name>
    <dbReference type="NCBI Taxonomy" id="1945521"/>
    <lineage>
        <taxon>Bacteria</taxon>
        <taxon>Pseudomonadati</taxon>
        <taxon>Pseudomonadota</taxon>
        <taxon>Gammaproteobacteria</taxon>
        <taxon>Moraxellales</taxon>
        <taxon>Moraxellaceae</taxon>
        <taxon>Psychrobacter</taxon>
    </lineage>
</organism>
<feature type="transmembrane region" description="Helical" evidence="6">
    <location>
        <begin position="241"/>
        <end position="258"/>
    </location>
</feature>
<dbReference type="EMBL" id="FUGE01000059">
    <property type="protein sequence ID" value="SJM66855.1"/>
    <property type="molecule type" value="Genomic_DNA"/>
</dbReference>
<protein>
    <submittedName>
        <fullName evidence="8">Putative DMT superfamily transporter inner membrane protein</fullName>
    </submittedName>
</protein>
<dbReference type="STRING" id="1945521.A1232T_00367"/>
<dbReference type="GO" id="GO:0016020">
    <property type="term" value="C:membrane"/>
    <property type="evidence" value="ECO:0007669"/>
    <property type="project" value="UniProtKB-SubCell"/>
</dbReference>
<feature type="transmembrane region" description="Helical" evidence="6">
    <location>
        <begin position="91"/>
        <end position="112"/>
    </location>
</feature>
<comment type="subcellular location">
    <subcellularLocation>
        <location evidence="1">Membrane</location>
        <topology evidence="1">Multi-pass membrane protein</topology>
    </subcellularLocation>
</comment>
<dbReference type="PANTHER" id="PTHR32322:SF2">
    <property type="entry name" value="EAMA DOMAIN-CONTAINING PROTEIN"/>
    <property type="match status" value="1"/>
</dbReference>
<dbReference type="Proteomes" id="UP000188357">
    <property type="component" value="Unassembled WGS sequence"/>
</dbReference>
<keyword evidence="4 6" id="KW-1133">Transmembrane helix</keyword>
<dbReference type="InterPro" id="IPR050638">
    <property type="entry name" value="AA-Vitamin_Transporters"/>
</dbReference>
<feature type="domain" description="EamA" evidence="7">
    <location>
        <begin position="146"/>
        <end position="279"/>
    </location>
</feature>
<dbReference type="OrthoDB" id="9804865at2"/>
<evidence type="ECO:0000256" key="2">
    <source>
        <dbReference type="ARBA" id="ARBA00007362"/>
    </source>
</evidence>
<feature type="transmembrane region" description="Helical" evidence="6">
    <location>
        <begin position="64"/>
        <end position="85"/>
    </location>
</feature>
<name>A0A1R4GFK7_9GAMM</name>
<reference evidence="8 9" key="1">
    <citation type="submission" date="2017-02" db="EMBL/GenBank/DDBJ databases">
        <authorList>
            <person name="Peterson S.W."/>
        </authorList>
    </citation>
    <scope>NUCLEOTIDE SEQUENCE [LARGE SCALE GENOMIC DNA]</scope>
    <source>
        <strain evidence="8">Psychrobacter_piechaudii</strain>
    </source>
</reference>
<feature type="transmembrane region" description="Helical" evidence="6">
    <location>
        <begin position="176"/>
        <end position="196"/>
    </location>
</feature>
<evidence type="ECO:0000256" key="5">
    <source>
        <dbReference type="ARBA" id="ARBA00023136"/>
    </source>
</evidence>
<dbReference type="SUPFAM" id="SSF103481">
    <property type="entry name" value="Multidrug resistance efflux transporter EmrE"/>
    <property type="match status" value="2"/>
</dbReference>
<feature type="transmembrane region" description="Helical" evidence="6">
    <location>
        <begin position="264"/>
        <end position="282"/>
    </location>
</feature>
<proteinExistence type="inferred from homology"/>
<evidence type="ECO:0000256" key="1">
    <source>
        <dbReference type="ARBA" id="ARBA00004141"/>
    </source>
</evidence>
<feature type="transmembrane region" description="Helical" evidence="6">
    <location>
        <begin position="119"/>
        <end position="140"/>
    </location>
</feature>
<keyword evidence="9" id="KW-1185">Reference proteome</keyword>
<feature type="transmembrane region" description="Helical" evidence="6">
    <location>
        <begin position="31"/>
        <end position="52"/>
    </location>
</feature>
<dbReference type="PANTHER" id="PTHR32322">
    <property type="entry name" value="INNER MEMBRANE TRANSPORTER"/>
    <property type="match status" value="1"/>
</dbReference>
<evidence type="ECO:0000256" key="6">
    <source>
        <dbReference type="SAM" id="Phobius"/>
    </source>
</evidence>
<evidence type="ECO:0000256" key="4">
    <source>
        <dbReference type="ARBA" id="ARBA00022989"/>
    </source>
</evidence>
<dbReference type="InterPro" id="IPR000620">
    <property type="entry name" value="EamA_dom"/>
</dbReference>
<feature type="transmembrane region" description="Helical" evidence="6">
    <location>
        <begin position="146"/>
        <end position="164"/>
    </location>
</feature>
<sequence length="295" mass="32169">MKWLIASFLFIFLYGSGFVATQYGLPFVDPVSFLVLRFAITASILGIVYLIVKPKLTVTRSDLIHTFIAGMLILGLFSLGVFLAIDYGLSASTTALIISFQPLLASVLAQIFFKVKVSVAQWIGLIIGLLGVLLIVFWGLKTPNVIGLLMAGLGLLGMACGSVYQKHYCADMHLVFGGFLQSCAACLLCLLVWPFYSEHFVMWTPEFIFSLLWMAIGVSIGGVTLLYVLIRQLSISKVSTLFYLIPIAALVLSLIFLEGHIYKVQAIGIVLVSVSIFLVAHFDQRAVIASAQGAK</sequence>
<comment type="similarity">
    <text evidence="2">Belongs to the EamA transporter family.</text>
</comment>
<dbReference type="AlphaFoldDB" id="A0A1R4GFK7"/>
<accession>A0A1R4GFK7</accession>
<dbReference type="RefSeq" id="WP_077450216.1">
    <property type="nucleotide sequence ID" value="NZ_FUGE01000059.1"/>
</dbReference>
<gene>
    <name evidence="8" type="ORF">A1232T_00367</name>
</gene>
<dbReference type="Pfam" id="PF00892">
    <property type="entry name" value="EamA"/>
    <property type="match status" value="2"/>
</dbReference>